<dbReference type="GO" id="GO:0016020">
    <property type="term" value="C:membrane"/>
    <property type="evidence" value="ECO:0007669"/>
    <property type="project" value="UniProtKB-SubCell"/>
</dbReference>
<keyword evidence="4 6" id="KW-1133">Transmembrane helix</keyword>
<evidence type="ECO:0000256" key="4">
    <source>
        <dbReference type="ARBA" id="ARBA00022989"/>
    </source>
</evidence>
<proteinExistence type="predicted"/>
<feature type="transmembrane region" description="Helical" evidence="6">
    <location>
        <begin position="87"/>
        <end position="107"/>
    </location>
</feature>
<organism evidence="8">
    <name type="scientific">Aplanochytrium stocchinoi</name>
    <dbReference type="NCBI Taxonomy" id="215587"/>
    <lineage>
        <taxon>Eukaryota</taxon>
        <taxon>Sar</taxon>
        <taxon>Stramenopiles</taxon>
        <taxon>Bigyra</taxon>
        <taxon>Labyrinthulomycetes</taxon>
        <taxon>Thraustochytrida</taxon>
        <taxon>Thraustochytriidae</taxon>
        <taxon>Aplanochytrium</taxon>
    </lineage>
</organism>
<evidence type="ECO:0000256" key="3">
    <source>
        <dbReference type="ARBA" id="ARBA00022729"/>
    </source>
</evidence>
<keyword evidence="3" id="KW-0732">Signal</keyword>
<name>A0A7S3PQ74_9STRA</name>
<reference evidence="8" key="1">
    <citation type="submission" date="2021-01" db="EMBL/GenBank/DDBJ databases">
        <authorList>
            <person name="Corre E."/>
            <person name="Pelletier E."/>
            <person name="Niang G."/>
            <person name="Scheremetjew M."/>
            <person name="Finn R."/>
            <person name="Kale V."/>
            <person name="Holt S."/>
            <person name="Cochrane G."/>
            <person name="Meng A."/>
            <person name="Brown T."/>
            <person name="Cohen L."/>
        </authorList>
    </citation>
    <scope>NUCLEOTIDE SEQUENCE</scope>
    <source>
        <strain evidence="8">GSBS06</strain>
    </source>
</reference>
<comment type="subcellular location">
    <subcellularLocation>
        <location evidence="1">Membrane</location>
        <topology evidence="1">Multi-pass membrane protein</topology>
    </subcellularLocation>
</comment>
<sequence length="240" mass="27696">MKVTGSAFGWNVVYYLFATLKGISFFTVLLMIGSGWTLLKPTLNDWEMKILLIVLPLQLFANIALIVDDETTKGSQGWFRWRDLFLLVDFICAVAVVLPVFWQINFLKQAAKVDGKARLNLQKLKQFQQFYVQMIAYIYFTRIVVFLLGTTLPFHMTYVQAVLKEAATLIFFTLTGYRFRPAADNAYLRVTQDDEDLDDDPDGDIFFDEFDTDFGLEDDGSYHYAEQELVPPNRSKLQPM</sequence>
<evidence type="ECO:0000256" key="5">
    <source>
        <dbReference type="ARBA" id="ARBA00023136"/>
    </source>
</evidence>
<dbReference type="PANTHER" id="PTHR21229">
    <property type="entry name" value="LUNG SEVEN TRANSMEMBRANE RECEPTOR"/>
    <property type="match status" value="1"/>
</dbReference>
<evidence type="ECO:0000256" key="1">
    <source>
        <dbReference type="ARBA" id="ARBA00004141"/>
    </source>
</evidence>
<dbReference type="InterPro" id="IPR009637">
    <property type="entry name" value="GPR107/GPR108-like"/>
</dbReference>
<evidence type="ECO:0000259" key="7">
    <source>
        <dbReference type="Pfam" id="PF06814"/>
    </source>
</evidence>
<dbReference type="Pfam" id="PF06814">
    <property type="entry name" value="GOST_TM"/>
    <property type="match status" value="1"/>
</dbReference>
<dbReference type="AlphaFoldDB" id="A0A7S3PQ74"/>
<dbReference type="InterPro" id="IPR053937">
    <property type="entry name" value="GOST_TM"/>
</dbReference>
<feature type="transmembrane region" description="Helical" evidence="6">
    <location>
        <begin position="50"/>
        <end position="67"/>
    </location>
</feature>
<accession>A0A7S3PQ74</accession>
<keyword evidence="5 6" id="KW-0472">Membrane</keyword>
<feature type="domain" description="GOST seven transmembrane" evidence="7">
    <location>
        <begin position="4"/>
        <end position="185"/>
    </location>
</feature>
<feature type="transmembrane region" description="Helical" evidence="6">
    <location>
        <begin position="128"/>
        <end position="149"/>
    </location>
</feature>
<gene>
    <name evidence="8" type="ORF">ASTO00021_LOCUS17036</name>
</gene>
<evidence type="ECO:0000313" key="8">
    <source>
        <dbReference type="EMBL" id="CAE0447053.1"/>
    </source>
</evidence>
<protein>
    <recommendedName>
        <fullName evidence="7">GOST seven transmembrane domain-containing protein</fullName>
    </recommendedName>
</protein>
<dbReference type="GO" id="GO:0005794">
    <property type="term" value="C:Golgi apparatus"/>
    <property type="evidence" value="ECO:0007669"/>
    <property type="project" value="TreeGrafter"/>
</dbReference>
<feature type="transmembrane region" description="Helical" evidence="6">
    <location>
        <begin position="12"/>
        <end position="38"/>
    </location>
</feature>
<dbReference type="EMBL" id="HBIN01022181">
    <property type="protein sequence ID" value="CAE0447053.1"/>
    <property type="molecule type" value="Transcribed_RNA"/>
</dbReference>
<dbReference type="PANTHER" id="PTHR21229:SF2">
    <property type="entry name" value="RE59932P"/>
    <property type="match status" value="1"/>
</dbReference>
<keyword evidence="2 6" id="KW-0812">Transmembrane</keyword>
<evidence type="ECO:0000256" key="2">
    <source>
        <dbReference type="ARBA" id="ARBA00022692"/>
    </source>
</evidence>
<evidence type="ECO:0000256" key="6">
    <source>
        <dbReference type="SAM" id="Phobius"/>
    </source>
</evidence>